<gene>
    <name evidence="2" type="ORF">R1flu_015453</name>
</gene>
<feature type="region of interest" description="Disordered" evidence="1">
    <location>
        <begin position="45"/>
        <end position="71"/>
    </location>
</feature>
<keyword evidence="3" id="KW-1185">Reference proteome</keyword>
<accession>A0ABD1YJ44</accession>
<dbReference type="Proteomes" id="UP001605036">
    <property type="component" value="Unassembled WGS sequence"/>
</dbReference>
<evidence type="ECO:0000256" key="1">
    <source>
        <dbReference type="SAM" id="MobiDB-lite"/>
    </source>
</evidence>
<dbReference type="EMBL" id="JBHFFA010000004">
    <property type="protein sequence ID" value="KAL2630767.1"/>
    <property type="molecule type" value="Genomic_DNA"/>
</dbReference>
<comment type="caution">
    <text evidence="2">The sequence shown here is derived from an EMBL/GenBank/DDBJ whole genome shotgun (WGS) entry which is preliminary data.</text>
</comment>
<dbReference type="AlphaFoldDB" id="A0ABD1YJ44"/>
<sequence>MDNFPHEATYVDNSASRYRRTGRDKDLLGLEARFVAFHAAGKGKVPPAGANSAMREGSNSAKPAPSGCSIV</sequence>
<evidence type="ECO:0000313" key="3">
    <source>
        <dbReference type="Proteomes" id="UP001605036"/>
    </source>
</evidence>
<evidence type="ECO:0000313" key="2">
    <source>
        <dbReference type="EMBL" id="KAL2630767.1"/>
    </source>
</evidence>
<name>A0ABD1YJ44_9MARC</name>
<protein>
    <submittedName>
        <fullName evidence="2">Uncharacterized protein</fullName>
    </submittedName>
</protein>
<organism evidence="2 3">
    <name type="scientific">Riccia fluitans</name>
    <dbReference type="NCBI Taxonomy" id="41844"/>
    <lineage>
        <taxon>Eukaryota</taxon>
        <taxon>Viridiplantae</taxon>
        <taxon>Streptophyta</taxon>
        <taxon>Embryophyta</taxon>
        <taxon>Marchantiophyta</taxon>
        <taxon>Marchantiopsida</taxon>
        <taxon>Marchantiidae</taxon>
        <taxon>Marchantiales</taxon>
        <taxon>Ricciaceae</taxon>
        <taxon>Riccia</taxon>
    </lineage>
</organism>
<proteinExistence type="predicted"/>
<reference evidence="2 3" key="1">
    <citation type="submission" date="2024-09" db="EMBL/GenBank/DDBJ databases">
        <title>Chromosome-scale assembly of Riccia fluitans.</title>
        <authorList>
            <person name="Paukszto L."/>
            <person name="Sawicki J."/>
            <person name="Karawczyk K."/>
            <person name="Piernik-Szablinska J."/>
            <person name="Szczecinska M."/>
            <person name="Mazdziarz M."/>
        </authorList>
    </citation>
    <scope>NUCLEOTIDE SEQUENCE [LARGE SCALE GENOMIC DNA]</scope>
    <source>
        <strain evidence="2">Rf_01</strain>
        <tissue evidence="2">Aerial parts of the thallus</tissue>
    </source>
</reference>